<sequence>MEIEEEHRKLINELSISEETVELTSAFEITKFIKKLKPKKSSGFDQISNFMIKLLPPGYITCLTICFNVWIKEGRYPEQWKLAKIVTLNKLKAGVPRCDQTRPISLLATHSKLFEKIILEKVRYWAEMNQLIPSEQSGFRPQCLLPTRVLSIYQEVDNNMAANIPTLAIYVDYQKAYDKVWHAALIVKLNRLGMPHGLLKFCVSWLNDRQAYVVLAEQSSNRFRIFSGLPQGSSLSPYLFIVFHSDLTTVFGAHSAHLFADDLNVLIRPPISKNFAPMIEYLEKEGTKVCNQIAEYSRKWKQPINVSKTVTQIFFSQVTIPQINITMDGQKIESVKSFKYLGFTWTKMPKKGPCTDTACGSKIKELYRCHCCSNFICLTHLIEHVEVTKQDKQQIINLRNELKTAVATMKEIIKEQLFLIKHEEELIEQAKNLLDTPTSSIDKLQDTFEKINQAINLTARLMVQFRLGFPGTDCNRRAGQCKNDSVKSDDKMDIVS</sequence>
<gene>
    <name evidence="3" type="ORF">OVN521_LOCUS25709</name>
    <name evidence="2" type="ORF">WKI299_LOCUS28998</name>
</gene>
<evidence type="ECO:0000313" key="2">
    <source>
        <dbReference type="EMBL" id="CAF2144371.1"/>
    </source>
</evidence>
<evidence type="ECO:0000313" key="4">
    <source>
        <dbReference type="Proteomes" id="UP000663866"/>
    </source>
</evidence>
<dbReference type="SUPFAM" id="SSF56672">
    <property type="entry name" value="DNA/RNA polymerases"/>
    <property type="match status" value="1"/>
</dbReference>
<dbReference type="InterPro" id="IPR000477">
    <property type="entry name" value="RT_dom"/>
</dbReference>
<organism evidence="3 4">
    <name type="scientific">Rotaria magnacalcarata</name>
    <dbReference type="NCBI Taxonomy" id="392030"/>
    <lineage>
        <taxon>Eukaryota</taxon>
        <taxon>Metazoa</taxon>
        <taxon>Spiralia</taxon>
        <taxon>Gnathifera</taxon>
        <taxon>Rotifera</taxon>
        <taxon>Eurotatoria</taxon>
        <taxon>Bdelloidea</taxon>
        <taxon>Philodinida</taxon>
        <taxon>Philodinidae</taxon>
        <taxon>Rotaria</taxon>
    </lineage>
</organism>
<name>A0A820AHY1_9BILA</name>
<keyword evidence="4" id="KW-1185">Reference proteome</keyword>
<dbReference type="CDD" id="cd01650">
    <property type="entry name" value="RT_nLTR_like"/>
    <property type="match status" value="1"/>
</dbReference>
<dbReference type="EMBL" id="CAJNRF010012766">
    <property type="protein sequence ID" value="CAF2144371.1"/>
    <property type="molecule type" value="Genomic_DNA"/>
</dbReference>
<dbReference type="Proteomes" id="UP000663856">
    <property type="component" value="Unassembled WGS sequence"/>
</dbReference>
<dbReference type="InterPro" id="IPR043502">
    <property type="entry name" value="DNA/RNA_pol_sf"/>
</dbReference>
<reference evidence="3" key="1">
    <citation type="submission" date="2021-02" db="EMBL/GenBank/DDBJ databases">
        <authorList>
            <person name="Nowell W R."/>
        </authorList>
    </citation>
    <scope>NUCLEOTIDE SEQUENCE</scope>
</reference>
<protein>
    <recommendedName>
        <fullName evidence="1">Reverse transcriptase domain-containing protein</fullName>
    </recommendedName>
</protein>
<accession>A0A820AHY1</accession>
<dbReference type="Proteomes" id="UP000663866">
    <property type="component" value="Unassembled WGS sequence"/>
</dbReference>
<dbReference type="EMBL" id="CAJOBG010006496">
    <property type="protein sequence ID" value="CAF4188692.1"/>
    <property type="molecule type" value="Genomic_DNA"/>
</dbReference>
<proteinExistence type="predicted"/>
<evidence type="ECO:0000259" key="1">
    <source>
        <dbReference type="PROSITE" id="PS50878"/>
    </source>
</evidence>
<dbReference type="PROSITE" id="PS50878">
    <property type="entry name" value="RT_POL"/>
    <property type="match status" value="1"/>
</dbReference>
<dbReference type="PANTHER" id="PTHR36688:SF1">
    <property type="entry name" value="ENDONUCLEASE_EXONUCLEASE_PHOSPHATASE DOMAIN-CONTAINING PROTEIN"/>
    <property type="match status" value="1"/>
</dbReference>
<dbReference type="AlphaFoldDB" id="A0A820AHY1"/>
<comment type="caution">
    <text evidence="3">The sequence shown here is derived from an EMBL/GenBank/DDBJ whole genome shotgun (WGS) entry which is preliminary data.</text>
</comment>
<evidence type="ECO:0000313" key="3">
    <source>
        <dbReference type="EMBL" id="CAF4188692.1"/>
    </source>
</evidence>
<dbReference type="Pfam" id="PF00078">
    <property type="entry name" value="RVT_1"/>
    <property type="match status" value="1"/>
</dbReference>
<feature type="domain" description="Reverse transcriptase" evidence="1">
    <location>
        <begin position="69"/>
        <end position="345"/>
    </location>
</feature>
<dbReference type="InterPro" id="IPR052560">
    <property type="entry name" value="RdDP_mobile_element"/>
</dbReference>
<dbReference type="PANTHER" id="PTHR36688">
    <property type="entry name" value="ENDO/EXONUCLEASE/PHOSPHATASE DOMAIN-CONTAINING PROTEIN"/>
    <property type="match status" value="1"/>
</dbReference>